<evidence type="ECO:0000313" key="3">
    <source>
        <dbReference type="EMBL" id="NQX47266.1"/>
    </source>
</evidence>
<dbReference type="PANTHER" id="PTHR22916:SF3">
    <property type="entry name" value="UDP-GLCNAC:BETAGAL BETA-1,3-N-ACETYLGLUCOSAMINYLTRANSFERASE-LIKE PROTEIN 1"/>
    <property type="match status" value="1"/>
</dbReference>
<protein>
    <submittedName>
        <fullName evidence="3">Glycosyltransferase</fullName>
    </submittedName>
</protein>
<feature type="domain" description="Glycosyltransferase 2-like" evidence="2">
    <location>
        <begin position="16"/>
        <end position="154"/>
    </location>
</feature>
<dbReference type="RefSeq" id="WP_173136292.1">
    <property type="nucleotide sequence ID" value="NZ_JABMKX010000009.1"/>
</dbReference>
<name>A0ABX2DTV6_9BACL</name>
<evidence type="ECO:0000256" key="1">
    <source>
        <dbReference type="ARBA" id="ARBA00006739"/>
    </source>
</evidence>
<dbReference type="PANTHER" id="PTHR22916">
    <property type="entry name" value="GLYCOSYLTRANSFERASE"/>
    <property type="match status" value="1"/>
</dbReference>
<accession>A0ABX2DTV6</accession>
<comment type="caution">
    <text evidence="3">The sequence shown here is derived from an EMBL/GenBank/DDBJ whole genome shotgun (WGS) entry which is preliminary data.</text>
</comment>
<dbReference type="EMBL" id="JABMKX010000009">
    <property type="protein sequence ID" value="NQX47266.1"/>
    <property type="molecule type" value="Genomic_DNA"/>
</dbReference>
<dbReference type="Gene3D" id="3.90.550.10">
    <property type="entry name" value="Spore Coat Polysaccharide Biosynthesis Protein SpsA, Chain A"/>
    <property type="match status" value="1"/>
</dbReference>
<dbReference type="SUPFAM" id="SSF53448">
    <property type="entry name" value="Nucleotide-diphospho-sugar transferases"/>
    <property type="match status" value="1"/>
</dbReference>
<evidence type="ECO:0000313" key="4">
    <source>
        <dbReference type="Proteomes" id="UP000711047"/>
    </source>
</evidence>
<comment type="similarity">
    <text evidence="1">Belongs to the glycosyltransferase 2 family.</text>
</comment>
<proteinExistence type="inferred from homology"/>
<dbReference type="Pfam" id="PF00535">
    <property type="entry name" value="Glycos_transf_2"/>
    <property type="match status" value="1"/>
</dbReference>
<organism evidence="3 4">
    <name type="scientific">Paenibacillus tritici</name>
    <dbReference type="NCBI Taxonomy" id="1873425"/>
    <lineage>
        <taxon>Bacteria</taxon>
        <taxon>Bacillati</taxon>
        <taxon>Bacillota</taxon>
        <taxon>Bacilli</taxon>
        <taxon>Bacillales</taxon>
        <taxon>Paenibacillaceae</taxon>
        <taxon>Paenibacillus</taxon>
    </lineage>
</organism>
<keyword evidence="4" id="KW-1185">Reference proteome</keyword>
<evidence type="ECO:0000259" key="2">
    <source>
        <dbReference type="Pfam" id="PF00535"/>
    </source>
</evidence>
<dbReference type="InterPro" id="IPR001173">
    <property type="entry name" value="Glyco_trans_2-like"/>
</dbReference>
<reference evidence="3 4" key="1">
    <citation type="submission" date="2020-05" db="EMBL/GenBank/DDBJ databases">
        <title>Paenibacillus glebae, sp. nov., Paenibacillus humi sp. nov., Paenibacillus pedi sp. nov., Paenibacillus terrestris sp. nov. and Paenibacillus terricola sp. nov., isolated from a forest top soil sample.</title>
        <authorList>
            <person name="Qi S."/>
            <person name="Carlier A."/>
            <person name="Cnockaert M."/>
            <person name="Vandamme P."/>
        </authorList>
    </citation>
    <scope>NUCLEOTIDE SEQUENCE [LARGE SCALE GENOMIC DNA]</scope>
    <source>
        <strain evidence="3 4">LMG 29502</strain>
    </source>
</reference>
<sequence length="323" mass="37416">MFFKKKSSISEELKISVVIPLYNHEKFIKEAIQSVLNQTYKNLELIIIDDGSHDNSFNIAQNFNDERLKVISQENRGAHNTINRGLDLATGEFLTILNSDDVYEKDRLKQCIAYLLQNSNTHLVSTYIKVINETGKHQGTKKGWKNMEPWSVPNKAKSFAKDNNFVKNLLMSNFISTTSNMVFTRELYNAIGGMRNLRFAHDWDFALRAAEYGKCALIEKALMGYRIHGNNTISSNRKHMLFEICWIYAANLHRFESTHIFKGNSILELEELSESINLQGNDKLLWILRSYFEAGKKRGEENPELEILDNTELRESLFKYIIE</sequence>
<dbReference type="InterPro" id="IPR029044">
    <property type="entry name" value="Nucleotide-diphossugar_trans"/>
</dbReference>
<dbReference type="Proteomes" id="UP000711047">
    <property type="component" value="Unassembled WGS sequence"/>
</dbReference>
<gene>
    <name evidence="3" type="ORF">HQN87_18185</name>
</gene>